<evidence type="ECO:0000313" key="5">
    <source>
        <dbReference type="EMBL" id="PFH47448.1"/>
    </source>
</evidence>
<reference evidence="5 6" key="1">
    <citation type="submission" date="2014-02" db="EMBL/GenBank/DDBJ databases">
        <title>Transposable element dynamics among asymbiotic and ectomycorrhizal Amanita fungi.</title>
        <authorList>
            <consortium name="DOE Joint Genome Institute"/>
            <person name="Hess J."/>
            <person name="Skrede I."/>
            <person name="Wolfe B."/>
            <person name="LaButti K."/>
            <person name="Ohm R.A."/>
            <person name="Grigoriev I.V."/>
            <person name="Pringle A."/>
        </authorList>
    </citation>
    <scope>NUCLEOTIDE SEQUENCE [LARGE SCALE GENOMIC DNA]</scope>
    <source>
        <strain evidence="5 6">SKay4041</strain>
    </source>
</reference>
<dbReference type="EMBL" id="KZ302111">
    <property type="protein sequence ID" value="PFH47448.1"/>
    <property type="molecule type" value="Genomic_DNA"/>
</dbReference>
<dbReference type="InterPro" id="IPR013719">
    <property type="entry name" value="RTT106/SPT16-like_middle_dom"/>
</dbReference>
<dbReference type="AlphaFoldDB" id="A0A2A9NBL5"/>
<evidence type="ECO:0000313" key="6">
    <source>
        <dbReference type="Proteomes" id="UP000242287"/>
    </source>
</evidence>
<dbReference type="InterPro" id="IPR011993">
    <property type="entry name" value="PH-like_dom_sf"/>
</dbReference>
<dbReference type="GO" id="GO:0042393">
    <property type="term" value="F:histone binding"/>
    <property type="evidence" value="ECO:0007669"/>
    <property type="project" value="TreeGrafter"/>
</dbReference>
<sequence length="522" mass="57079">MSHGPSFYRTTLSSLPTELAVQLDQLCQGATAELLLDTLIRFVCGAHCPDAVSDQTRAQWPKSQQDAQKAIDLLFPPHEGFKRPRDSGESQHDNLPPNAKRQKLTPQGELSSPEDYGPPIFTLHGISVTSPVRKKVDITILKNAVRFTTPNTQSIESTIPLSALRRAFLVPTRGKTKAHWTIVMISSDTPDRGKPNSSSALANPQVIFGVDASATSSFVTTTYDPDSNPTPSNVPKGGATLPSLKTFLSHLEGVQVLEPTVDVFKSACVGSGTNAGQDGIPGVEAYRAAKAGDLWFMKEGILWGGSKPCEFWAVEDLLDKSEGVRILNPGGRTFSVALTRKSSDELVEDEEDVGTETEFTLIDSREQDGVNQWIRQHRHLFGKGASSKATGAETPKIEQVHVRRPMTINEIGDESDDEDKDFEMDSSSEENNAESSDESSEDDGERGEDDNESEGTTEDSNIDEEGEEEEELKVENHPLLRPGAVPRMSRAAVDMVVDMVKNDVLGIVESEEEEDEQDELDE</sequence>
<dbReference type="Pfam" id="PF08512">
    <property type="entry name" value="Rttp106-like_middle"/>
    <property type="match status" value="1"/>
</dbReference>
<name>A0A2A9NBL5_9AGAR</name>
<dbReference type="PANTHER" id="PTHR45849">
    <property type="entry name" value="FACT COMPLEX SUBUNIT SSRP1"/>
    <property type="match status" value="1"/>
</dbReference>
<feature type="region of interest" description="Disordered" evidence="3">
    <location>
        <begin position="77"/>
        <end position="116"/>
    </location>
</feature>
<dbReference type="Gene3D" id="2.30.29.30">
    <property type="entry name" value="Pleckstrin-homology domain (PH domain)/Phosphotyrosine-binding domain (PTB)"/>
    <property type="match status" value="1"/>
</dbReference>
<dbReference type="GO" id="GO:0031491">
    <property type="term" value="F:nucleosome binding"/>
    <property type="evidence" value="ECO:0007669"/>
    <property type="project" value="TreeGrafter"/>
</dbReference>
<feature type="region of interest" description="Disordered" evidence="3">
    <location>
        <begin position="382"/>
        <end position="486"/>
    </location>
</feature>
<dbReference type="SUPFAM" id="SSF50729">
    <property type="entry name" value="PH domain-like"/>
    <property type="match status" value="1"/>
</dbReference>
<dbReference type="InterPro" id="IPR050454">
    <property type="entry name" value="RTT106/SSRP1_HistChap/FACT"/>
</dbReference>
<dbReference type="PANTHER" id="PTHR45849:SF3">
    <property type="entry name" value="HISTONE CHAPERONE RTT106"/>
    <property type="match status" value="1"/>
</dbReference>
<proteinExistence type="inferred from homology"/>
<feature type="domain" description="Histone chaperone RTT106/FACT complex subunit SPT16-like middle" evidence="4">
    <location>
        <begin position="280"/>
        <end position="384"/>
    </location>
</feature>
<evidence type="ECO:0000256" key="2">
    <source>
        <dbReference type="ARBA" id="ARBA00025370"/>
    </source>
</evidence>
<dbReference type="STRING" id="703135.A0A2A9NBL5"/>
<evidence type="ECO:0000256" key="1">
    <source>
        <dbReference type="ARBA" id="ARBA00006159"/>
    </source>
</evidence>
<comment type="similarity">
    <text evidence="1">Belongs to the RTT106 family.</text>
</comment>
<feature type="compositionally biased region" description="Basic and acidic residues" evidence="3">
    <location>
        <begin position="79"/>
        <end position="92"/>
    </location>
</feature>
<evidence type="ECO:0000259" key="4">
    <source>
        <dbReference type="SMART" id="SM01287"/>
    </source>
</evidence>
<evidence type="ECO:0000256" key="3">
    <source>
        <dbReference type="SAM" id="MobiDB-lite"/>
    </source>
</evidence>
<feature type="compositionally biased region" description="Acidic residues" evidence="3">
    <location>
        <begin position="411"/>
        <end position="472"/>
    </location>
</feature>
<keyword evidence="6" id="KW-1185">Reference proteome</keyword>
<gene>
    <name evidence="5" type="ORF">AMATHDRAFT_67753</name>
</gene>
<accession>A0A2A9NBL5</accession>
<dbReference type="SMART" id="SM01287">
    <property type="entry name" value="Rtt106"/>
    <property type="match status" value="1"/>
</dbReference>
<protein>
    <recommendedName>
        <fullName evidence="4">Histone chaperone RTT106/FACT complex subunit SPT16-like middle domain-containing protein</fullName>
    </recommendedName>
</protein>
<comment type="function">
    <text evidence="2">Component of the FACT complex, a general chromatin factor that acts to reorganize nucleosomes. The FACT complex is involved in multiple processes that require DNA as a template such as mRNA elongation, DNA replication and DNA repair. During transcription elongation the FACT complex acts as a histone chaperone that both destabilizes and restores nucleosomal structure. It facilitates the passage of RNA polymerase II and transcription by promoting the dissociation of one histone H2A-H2B dimer from the nucleosome, then subsequently promotes the reestablishment of the nucleosome following the passage of RNA polymerase II.</text>
</comment>
<dbReference type="OrthoDB" id="75754at2759"/>
<organism evidence="5 6">
    <name type="scientific">Amanita thiersii Skay4041</name>
    <dbReference type="NCBI Taxonomy" id="703135"/>
    <lineage>
        <taxon>Eukaryota</taxon>
        <taxon>Fungi</taxon>
        <taxon>Dikarya</taxon>
        <taxon>Basidiomycota</taxon>
        <taxon>Agaricomycotina</taxon>
        <taxon>Agaricomycetes</taxon>
        <taxon>Agaricomycetidae</taxon>
        <taxon>Agaricales</taxon>
        <taxon>Pluteineae</taxon>
        <taxon>Amanitaceae</taxon>
        <taxon>Amanita</taxon>
    </lineage>
</organism>
<dbReference type="Proteomes" id="UP000242287">
    <property type="component" value="Unassembled WGS sequence"/>
</dbReference>